<proteinExistence type="predicted"/>
<sequence length="59" mass="7171">MDWLILILFFGFLLLMFFLIGMLLYSLAMQGDERKNFIKAKSYVLHIRSYSRSFTNRNW</sequence>
<evidence type="ECO:0000313" key="3">
    <source>
        <dbReference type="Proteomes" id="UP001138793"/>
    </source>
</evidence>
<dbReference type="AlphaFoldDB" id="A0A9X1CD89"/>
<organism evidence="2 3">
    <name type="scientific">Oceanobacillus polygoni</name>
    <dbReference type="NCBI Taxonomy" id="1235259"/>
    <lineage>
        <taxon>Bacteria</taxon>
        <taxon>Bacillati</taxon>
        <taxon>Bacillota</taxon>
        <taxon>Bacilli</taxon>
        <taxon>Bacillales</taxon>
        <taxon>Bacillaceae</taxon>
        <taxon>Oceanobacillus</taxon>
    </lineage>
</organism>
<keyword evidence="3" id="KW-1185">Reference proteome</keyword>
<evidence type="ECO:0000256" key="1">
    <source>
        <dbReference type="SAM" id="Phobius"/>
    </source>
</evidence>
<gene>
    <name evidence="2" type="ORF">J2Z64_003837</name>
</gene>
<keyword evidence="1" id="KW-1133">Transmembrane helix</keyword>
<comment type="caution">
    <text evidence="2">The sequence shown here is derived from an EMBL/GenBank/DDBJ whole genome shotgun (WGS) entry which is preliminary data.</text>
</comment>
<evidence type="ECO:0000313" key="2">
    <source>
        <dbReference type="EMBL" id="MBP2079539.1"/>
    </source>
</evidence>
<keyword evidence="1" id="KW-0472">Membrane</keyword>
<protein>
    <submittedName>
        <fullName evidence="2">Uncharacterized protein</fullName>
    </submittedName>
</protein>
<name>A0A9X1CD89_9BACI</name>
<feature type="transmembrane region" description="Helical" evidence="1">
    <location>
        <begin position="6"/>
        <end position="28"/>
    </location>
</feature>
<dbReference type="EMBL" id="JAGGMB010000017">
    <property type="protein sequence ID" value="MBP2079539.1"/>
    <property type="molecule type" value="Genomic_DNA"/>
</dbReference>
<reference evidence="2" key="1">
    <citation type="submission" date="2021-03" db="EMBL/GenBank/DDBJ databases">
        <title>Genomic Encyclopedia of Type Strains, Phase IV (KMG-IV): sequencing the most valuable type-strain genomes for metagenomic binning, comparative biology and taxonomic classification.</title>
        <authorList>
            <person name="Goeker M."/>
        </authorList>
    </citation>
    <scope>NUCLEOTIDE SEQUENCE</scope>
    <source>
        <strain evidence="2">DSM 107338</strain>
    </source>
</reference>
<keyword evidence="1" id="KW-0812">Transmembrane</keyword>
<dbReference type="Proteomes" id="UP001138793">
    <property type="component" value="Unassembled WGS sequence"/>
</dbReference>
<accession>A0A9X1CD89</accession>